<dbReference type="PROSITE" id="PS50075">
    <property type="entry name" value="CARRIER"/>
    <property type="match status" value="5"/>
</dbReference>
<dbReference type="Pfam" id="PF00501">
    <property type="entry name" value="AMP-binding"/>
    <property type="match status" value="5"/>
</dbReference>
<dbReference type="Gene3D" id="3.40.50.980">
    <property type="match status" value="2"/>
</dbReference>
<dbReference type="Gene3D" id="3.40.50.12780">
    <property type="entry name" value="N-terminal domain of ligase-like"/>
    <property type="match status" value="4"/>
</dbReference>
<dbReference type="GO" id="GO:0044550">
    <property type="term" value="P:secondary metabolite biosynthetic process"/>
    <property type="evidence" value="ECO:0007669"/>
    <property type="project" value="TreeGrafter"/>
</dbReference>
<dbReference type="CDD" id="cd19545">
    <property type="entry name" value="FUM14_C_NRPS-like"/>
    <property type="match status" value="3"/>
</dbReference>
<dbReference type="CDD" id="cd05918">
    <property type="entry name" value="A_NRPS_SidN3_like"/>
    <property type="match status" value="5"/>
</dbReference>
<dbReference type="RefSeq" id="XP_024670545.1">
    <property type="nucleotide sequence ID" value="XM_024813216.1"/>
</dbReference>
<dbReference type="Pfam" id="PF00668">
    <property type="entry name" value="Condensation"/>
    <property type="match status" value="5"/>
</dbReference>
<dbReference type="SUPFAM" id="SSF56801">
    <property type="entry name" value="Acetyl-CoA synthetase-like"/>
    <property type="match status" value="5"/>
</dbReference>
<dbReference type="PROSITE" id="PS00455">
    <property type="entry name" value="AMP_BINDING"/>
    <property type="match status" value="4"/>
</dbReference>
<evidence type="ECO:0000256" key="6">
    <source>
        <dbReference type="SAM" id="MobiDB-lite"/>
    </source>
</evidence>
<dbReference type="InterPro" id="IPR023213">
    <property type="entry name" value="CAT-like_dom_sf"/>
</dbReference>
<dbReference type="Proteomes" id="UP000234585">
    <property type="component" value="Unassembled WGS sequence"/>
</dbReference>
<dbReference type="InterPro" id="IPR010071">
    <property type="entry name" value="AA_adenyl_dom"/>
</dbReference>
<comment type="similarity">
    <text evidence="5">Belongs to the NRP synthetase family.</text>
</comment>
<reference evidence="8 9" key="1">
    <citation type="submission" date="2017-12" db="EMBL/GenBank/DDBJ databases">
        <authorList>
            <consortium name="DOE Joint Genome Institute"/>
            <person name="Haridas S."/>
            <person name="Kjaerbolling I."/>
            <person name="Vesth T.C."/>
            <person name="Frisvad J.C."/>
            <person name="Nybo J.L."/>
            <person name="Theobald S."/>
            <person name="Kuo A."/>
            <person name="Bowyer P."/>
            <person name="Matsuda Y."/>
            <person name="Mondo S."/>
            <person name="Lyhne E.K."/>
            <person name="Kogle M.E."/>
            <person name="Clum A."/>
            <person name="Lipzen A."/>
            <person name="Salamov A."/>
            <person name="Ngan C.Y."/>
            <person name="Daum C."/>
            <person name="Chiniquy J."/>
            <person name="Barry K."/>
            <person name="LaButti K."/>
            <person name="Simmons B.A."/>
            <person name="Magnuson J.K."/>
            <person name="Mortensen U.H."/>
            <person name="Larsen T.O."/>
            <person name="Grigoriev I.V."/>
            <person name="Baker S.E."/>
            <person name="Andersen M.R."/>
            <person name="Nordberg H.P."/>
            <person name="Cantor M.N."/>
            <person name="Hua S.X."/>
        </authorList>
    </citation>
    <scope>NUCLEOTIDE SEQUENCE [LARGE SCALE GENOMIC DNA]</scope>
    <source>
        <strain evidence="8 9">CBS 102.13</strain>
    </source>
</reference>
<dbReference type="SUPFAM" id="SSF47336">
    <property type="entry name" value="ACP-like"/>
    <property type="match status" value="5"/>
</dbReference>
<dbReference type="Gene3D" id="1.10.1200.10">
    <property type="entry name" value="ACP-like"/>
    <property type="match status" value="5"/>
</dbReference>
<feature type="domain" description="Carrier" evidence="7">
    <location>
        <begin position="1634"/>
        <end position="1710"/>
    </location>
</feature>
<sequence>MAARPSATLELRNGGQHGPDSQFAHCSPQPPVAVNACVHELIDKRCDQSPEAPAVCACDGNFTYRELQRHATALGRLLLTRGVGPEVIVPLCFHKSRWTLVAVLGVLHAGGAFVLLDPSHPMQRLELICQTVNAELILASPETASRAKDLATEVVVVHEGLETENEAMSDGRIASGVTPTNAAYAMFTSGTTGKPKGVVIEHRSISTSCVAHGAATTLTQTSRVLQFASYAFDACLLEVLTPLVHGACVCILSEEERRGDLVGALRRYGVNTAFLTPSVARSLDPIDLPMLKTVIFTGEAMNQNDIDRWTPQVDSINAYGPAECAILSCITNIRRPTDIPTVIGRAVGGSCWVVDENNVEVLRPVGEIGELLIEGPIVGRGYIGNRQSTAAAFVSRPQWLKELWPEVTGHVYRTGDLARCHNDGLIECLGRKDSQLKLNGQRMEAAEIEHHLQQHLPTGNLAVDIIQPKDDPDSHLLAAFVAVERMGGMGTEVHLTGASDEFRELTRTVQGKLHEKLPRYMVPSIFLPVSQMPLSINGKLNRGFLRQLGNSKTRQELQQSKLEAPVKRSTRNPAEKIIQCLWADVLQIPANEIGIDDNFWELGGSSIRAMRLAALVLRKGFKLTVHDIWTSASLKEMAASLRGHSPLAGDCSSFALCGNASQREELMETLVRYDIQRSEVEDVYPCTQLQQGLFSQTAKRFGAYTLIHRFTLMMNVDLERFRHAWEKTIEANPILRTRIIPSKTSGFWQAVIQGQIPWETREIDDKIPEQWRDWKMGERLVRLALSHSNSPHCPVFFTLVIHHALIEDWALHLILQQANAAYNGQTLERRPFSHFVQFLDSQSQAELENHWRRRLTDPNATAFPKLPSPRYIPVPTASTTFNIHLPLQRFGRQSNVPSKVMLAWGLLVAHYTGNWDVVFGLTVAGRGASIQGIESMTGPTIATIPMRLLLNPRATVADSLRRIQTQSAEDMPFEQIGLQRTSQLDPKYTIYNEFQSHLVIQPDESEYTLPPLFSGHLEETKLSDVSSYAINMSIKQSTSALNLSVTFDPAVVEETQINRMISQFDHILHQLHHKYDDQIGNIQAISPSDMKELREWNGQQWNPIDQCAPELIYQRSLNQLDAPAICAWDGDFTYRELETYAEHLAKRLACLGVKPESFVALCFEKSRWVNVAILAVMKAGGAFSLLDSSFPMDRLRQICGQLQASVIVCSTAKTSVARNLGIGEVVAVGSNETEWMSTCQKQPLIPPSPDNTMYVVFTSGSTGNPKGVVMTYGSWYSGAKAYCQKIRLNQHSRVLQFSGYAFDASVSDSVLPLIVGGCICIPSESDRISNLPGTITALRANWVLLTPSIARILSPESVPSLQTLVLGGETMTSGDIEQWSPYLHLIQVYAPAECAVIMCVQEMRKGTTPTNIGKSFGSTGWIIDPDDSTRLSPVGAVGELLVEGPVIARGYLNEPHKSEAFIENPPWLHTFRNAPCRLYKTGDLVQYTASGEFSIVGRKDTQIKLRGQRVEIAEVEHHLRCCFPHADQVAVELILAQASGDPLLAGFICETSVESESIFQADNEGFRAAVAIALSQLEAALPTFMVPAVLIPVNSLPISATGKLNRRELRARASELGAEQLDTFRMAERRPFREPTTQMQRKLQRAFAEVLSLPQNEVSIDDHFFRRGGDSLSAMRLVALVREAGCTLSVGDVFTRPRIVDLAENMGFQKNTPVDEPLPFSLGPDPELRQHILTALLEQSDLSHDQIEDLYPCTPMQEGLMALSLKDPGKYVAQFVYEFVPGTDEARFRAAIDTTVAANPILRTRLAQGSTGSFQVVVRDLPRWEVYGSQQEYERNYQTPVMGPNACLMQPTLIKHPPRFVLTIHHALYDGWTLPLLWDQIDAAYGGQQLVRQPFSSFISYLQQVEDSTAFWADVFNGLNVAIFPSLPSPAYNPQANLAVGREIPLTPRANMDFTLTIAIQLAWGIILSYYTDSDDLVYGLTLSGRSAPVFGIERFTGPTMTTVPFRMQLDPSQSIQHHVTWIQQKLAAMMLHEQTGLRKIQSASDDAARACQFQNQLIIQPPAGSKRTGPATEVKSQDENYRAFASYGIVVICNLPKDQDRPLEITALYDKTMMDHSTMKRMVEQFECVLRQIVSSPSDVAVQDVSPLSPSDWQQLAGWNAMLPSTKERCLHKLVGDSCASQPEKVAVSAWDGNFTFGEVASWSSRIASFLVARGLREASVVPVCLERSKWSIVTMLAVLRTGATVVCVDCNLPPARVRDIVDQVKPQMIIASTDTMKTFEGCAVTVLTVPFEDLPPDHQSISVNVEPASLAFILFTSGSSGRPKGIMMEHRQISTGIRDHSGPLNITSSSRALHFASYAFDLILAEIFTTLVMGGTVCVPSEADRMNGLERFIAEKQVNWAILTPSMLGILDPGRVPSLQTVVSAGEAMSRSVAQRWAPCVMLINGYGPAETTVVCAAGQVIQQFSDRADGTIGRVHGGAGWVTVPSDPTRLAPLGAVGELLIEGPAVTRGYLNNSEATTAAFIDAPEWLVRWRQGKPCRLYRTGDLVALNDDGSIRYIGRRDTQVKLRGQRIELGEIEHHVNQYTGGGTGVVDVANVAGSSVLFACIIHGHKLPSHLLEGSGAAWELFELPTDAFRETARTLHHRLCESLPSYMVPSLLLPLRSVPTTASGKTDRCRIQEAVEALSLSDMQAYASTAPPVRRQPTSPEEAAIQQVWASVLNTALEAVGVDDSFLSVGGDSISAMQLVMQLNSIGIRTTVQAIFQQKTIARLATTVVDTPKAVTSERTVYTPFSLSPTRYYSELDTLLQSALPQSGLSSTDVEDLYPLSPIQQGMLISQSRANDVYNNRFFLMVTANGDSHTVAADRLVAAWHQVVTRHPMLRSCIVPNNLSSGADLQLVHRTIPRTMITTILPPRPDPMAALQHTRHTTAAHDGQPPHHLTLCPSSQKGEIGLLLEISHLLTDGASFGILLRDLIDAYDGRLPIGALASYSTYVAYWQSLSMTVNQTYWTDYLHDIPTCLMPASKVISPPVSGGRSLRSIKVDLGSTSDLRRLSTNHDVTLATLIHVAWGLVLRSYTGSDEICFGYANSGRDVADVPGIVDAVGPFVTILVCRMRLTPGNNIHALARLVQEDLIRNAHHQHVALGDIYRDVGRSNMPLFNTVLSFTNQKPVRQDGSILLKMVSEDGANEYDLNAGVVVGEHQISITLDYWSSFLSDQQATMIMDTFEHTIHQLEADIPERTIGQMGMLGPAGRRFIEASNRHLPPPGVNCRVHDLVSQRCRAQPDALAVCSHDGKLTYEALETLALDLAQHLARDYGIGPTMFVPICCEKSHWVVISILAILKTGAAFVLMDPTHPRERLEDICRQVKAPLVMVSKAQMVKAETLAPRSLVIGGPDAAWSTAEVTPIMKTVSPEDPAYVIFTSGSTGRAKGVVISHSNMCTNATTNGSHIGIKPFSRVLQFSSYAFDASVLELLFTLLAGGCICIPSDAERVGDLEGAINRLEANWACLTPSVARVIEPTKVPSIRTLLLVGESVAPGDVTKWKPFVELHVGYGPAECAIISTARPRLQDVNDVTNIGHAFGSAAWITDAADPSVLAPVGAVGELIIEGPIVSTTGYLDTSDTSAQDAFIPPPAWLGQVCAQDGREPGCLYRTGDLVQYEPADGSMRYIGRRDTQVKLRGQRIELAEIEFHLRRGFPSANIDVVADVLSIRQRPSMLVAFVSEPQKISGLTIEEDGLIGVCDASFQRAITAAVRHLDQVLPVFMVPSTFIPVRRIPLSHTGKVDRRSLRAVAEGLSENFLNGCMAISEESTTEDLPITPAEHAFQLLFADVFNLENVKSIRRDDHFFRLGGDSILAMALIPKAREAGYVITMADCFQHPRLRDLAQAARLTHKGPTHDAVRPFALIPNAGSSDLARFAATCCGVPIADVQDIYPCTPMQEGLMALSTKSTRTVNPYVVTFRYNLDSHVDLDRFQAAWGATAAANPILRTRMIQSDHPPGTWQVVIAKSPQFRHFNSRVEHSRYLEAQPWGLGERLVELALVNSGPNGAVQFHLTIHHAVYDGWSIPALWRQVIQSYHEPSTPLLPRSLSPFIQYVQRQLEEAAAHWRAEFSHLHAPVWPTLPLTQRGRAAPTYCSIRRTLANSISGTGLEFTTTSVVHLAWALLMSCYTDSDDVVFGAILNGRRAPVVGIEDMTGPAITTLPLRVRLGLNTDTVAESLSTIQAQAVTRIPFEQFGLQNIRHLSSEADQACQFQCHLGIQTSHLTSDVQEGSNLFELIDSDYDNLVAFSEYALMVICHLDAADKSTVTVEINYNELVVSPVMAGTILGQFSHLLQQLPRNLQTPLSQLDLVSDEDRRQLHEWNHSVPPSHDVCLHDFVLRHTVTTPNATAVSAWDGDLTYAQLDVLSQDMASQLRYLGVRSGSLVPLCMQKSKWAVITMLSVLRAGGACVLLDAGHPVEYIKSIIGRVQANLVLTSPATRHLIQVKSDIRVETVPLQSPESAAADSSWLPPSCNDTAFVIFTSGSTGQPKGILMEHSHLCTSIRAHTPGMEITSSSRTLHFASYAFDASIYELFTTLCNGGCVCIPSDTDRLSNLASYIRAANVTYAIMAPSLVNRLLRPDEVPNLEVVSLGGEAVTQDIVDTWTGRFTVVNGYGPAEATICAVSRIDPANWPVGKIGPVTGGVGWITTPSDVSRLAPIGAVGELLIEGPIVTRGYLNDPERTAAAYIPAPDWLADIRGLGPGDHNKIRLYRTGDLMQYTNDGGIKFVGRKDTQIKLRGQRVELAQVEHNVRMYFSDASEVVAETVLRDGVPVLIAFIAKHLHECDMPHTDTLISTPSAMFREQAQNATARLKETLPVYMVPSVFLELARVPRTASDKLDRRRLRDYVARLSLDQFRAFSLNPSEKGPSREMTHREHLFQELWAEVLSVPLDNIGPDDDFFNMGGDSIRAMRLTSLLRPRGLALTVPDIFSWPTLSQQAREAKEFSNHGGDALYRPGSLVGIDSEELETFAAAQLAPFLGSPATVRPSDVEDMFPVTEFQRRFLEPVEVQYMQLTLPPDLDKDRLVGACRAMLDRHPILHSAFVPDQQGDGYLQALLRRPEHDFTLYTINTDGTQDFEAFIHRFCLEDAAKGVPWGAPVFRAVLVSRSVGVSSCDPAAALLLRISHAQYDGQSYHFILRDLASAYDGDAASDQVLSPPSFPAYLQYRQAQASTRTFRFWTEYLQDAEMTPLDLPIPTKTTSMETCQSCDGSGVAIYNKTIPMPTTPNGITISSLIKAAWAIVLSQVTGRSDIVFGHVLNGRDVPLEGAHAISGPCVTVSPIRIKVPQGSSSHVSNFLKHAQHQYMHAMPYANIDFELIRQHATSWAANTSFNSLVTHQNDGDIRTDIDFAGHQCPFRIRLVGGTPVCHVVTMPLAHPMLKGEENQGQGQVQGQAQLGVRLVISKGRITSAAMEGLLERLCSVVGDLGCGVFPDLERVGSCLG</sequence>
<dbReference type="GO" id="GO:0005737">
    <property type="term" value="C:cytoplasm"/>
    <property type="evidence" value="ECO:0007669"/>
    <property type="project" value="TreeGrafter"/>
</dbReference>
<dbReference type="NCBIfam" id="NF003417">
    <property type="entry name" value="PRK04813.1"/>
    <property type="match status" value="5"/>
</dbReference>
<dbReference type="InterPro" id="IPR020806">
    <property type="entry name" value="PKS_PP-bd"/>
</dbReference>
<evidence type="ECO:0000256" key="4">
    <source>
        <dbReference type="ARBA" id="ARBA00022679"/>
    </source>
</evidence>
<gene>
    <name evidence="8" type="ORF">BDW47DRAFT_108377</name>
</gene>
<dbReference type="Gene3D" id="3.30.300.30">
    <property type="match status" value="5"/>
</dbReference>
<dbReference type="GO" id="GO:1904091">
    <property type="term" value="F:non-ribosomal peptide synthetase activity"/>
    <property type="evidence" value="ECO:0007669"/>
    <property type="project" value="UniProtKB-ARBA"/>
</dbReference>
<evidence type="ECO:0000256" key="3">
    <source>
        <dbReference type="ARBA" id="ARBA00022598"/>
    </source>
</evidence>
<dbReference type="STRING" id="41067.A0A2I2F7C7"/>
<dbReference type="InterPro" id="IPR042099">
    <property type="entry name" value="ANL_N_sf"/>
</dbReference>
<keyword evidence="1" id="KW-0596">Phosphopantetheine</keyword>
<evidence type="ECO:0000256" key="2">
    <source>
        <dbReference type="ARBA" id="ARBA00022553"/>
    </source>
</evidence>
<dbReference type="NCBIfam" id="TIGR01733">
    <property type="entry name" value="AA-adenyl-dom"/>
    <property type="match status" value="5"/>
</dbReference>
<dbReference type="FunFam" id="3.30.300.30:FF:000015">
    <property type="entry name" value="Nonribosomal peptide synthase SidD"/>
    <property type="match status" value="5"/>
</dbReference>
<evidence type="ECO:0000313" key="9">
    <source>
        <dbReference type="Proteomes" id="UP000234585"/>
    </source>
</evidence>
<feature type="domain" description="Carrier" evidence="7">
    <location>
        <begin position="2706"/>
        <end position="2782"/>
    </location>
</feature>
<dbReference type="FunFam" id="1.10.1200.10:FF:000005">
    <property type="entry name" value="Nonribosomal peptide synthetase 1"/>
    <property type="match status" value="2"/>
</dbReference>
<dbReference type="GeneID" id="36520376"/>
<feature type="domain" description="Carrier" evidence="7">
    <location>
        <begin position="3818"/>
        <end position="3895"/>
    </location>
</feature>
<keyword evidence="4" id="KW-0808">Transferase</keyword>
<evidence type="ECO:0000259" key="7">
    <source>
        <dbReference type="PROSITE" id="PS50075"/>
    </source>
</evidence>
<dbReference type="PROSITE" id="PS00012">
    <property type="entry name" value="PHOSPHOPANTETHEINE"/>
    <property type="match status" value="2"/>
</dbReference>
<dbReference type="FunFam" id="3.40.50.12780:FF:000014">
    <property type="entry name" value="Nonribosomal peptide synthetase 1"/>
    <property type="match status" value="5"/>
</dbReference>
<keyword evidence="2" id="KW-0597">Phosphoprotein</keyword>
<dbReference type="SMART" id="SM00823">
    <property type="entry name" value="PKS_PP"/>
    <property type="match status" value="5"/>
</dbReference>
<keyword evidence="3" id="KW-0436">Ligase</keyword>
<dbReference type="FunFam" id="3.40.50.980:FF:000001">
    <property type="entry name" value="Non-ribosomal peptide synthetase"/>
    <property type="match status" value="1"/>
</dbReference>
<feature type="domain" description="Carrier" evidence="7">
    <location>
        <begin position="569"/>
        <end position="645"/>
    </location>
</feature>
<dbReference type="InterPro" id="IPR045851">
    <property type="entry name" value="AMP-bd_C_sf"/>
</dbReference>
<dbReference type="InterPro" id="IPR006162">
    <property type="entry name" value="Ppantetheine_attach_site"/>
</dbReference>
<dbReference type="Gene3D" id="2.30.38.10">
    <property type="entry name" value="Luciferase, Domain 3"/>
    <property type="match status" value="1"/>
</dbReference>
<keyword evidence="9" id="KW-1185">Reference proteome</keyword>
<feature type="region of interest" description="Disordered" evidence="6">
    <location>
        <begin position="1"/>
        <end position="23"/>
    </location>
</feature>
<dbReference type="GO" id="GO:0031177">
    <property type="term" value="F:phosphopantetheine binding"/>
    <property type="evidence" value="ECO:0007669"/>
    <property type="project" value="InterPro"/>
</dbReference>
<dbReference type="Gene3D" id="3.30.559.10">
    <property type="entry name" value="Chloramphenicol acetyltransferase-like domain"/>
    <property type="match status" value="5"/>
</dbReference>
<dbReference type="Gene3D" id="3.30.559.30">
    <property type="entry name" value="Nonribosomal peptide synthetase, condensation domain"/>
    <property type="match status" value="5"/>
</dbReference>
<dbReference type="InterPro" id="IPR009081">
    <property type="entry name" value="PP-bd_ACP"/>
</dbReference>
<dbReference type="InterPro" id="IPR000873">
    <property type="entry name" value="AMP-dep_synth/lig_dom"/>
</dbReference>
<dbReference type="OrthoDB" id="416786at2759"/>
<dbReference type="PANTHER" id="PTHR45527:SF1">
    <property type="entry name" value="FATTY ACID SYNTHASE"/>
    <property type="match status" value="1"/>
</dbReference>
<dbReference type="InterPro" id="IPR036736">
    <property type="entry name" value="ACP-like_sf"/>
</dbReference>
<dbReference type="EMBL" id="KZ559150">
    <property type="protein sequence ID" value="PLB36533.1"/>
    <property type="molecule type" value="Genomic_DNA"/>
</dbReference>
<evidence type="ECO:0000313" key="8">
    <source>
        <dbReference type="EMBL" id="PLB36533.1"/>
    </source>
</evidence>
<name>A0A2I2F7C7_ASPCN</name>
<protein>
    <recommendedName>
        <fullName evidence="7">Carrier domain-containing protein</fullName>
    </recommendedName>
</protein>
<evidence type="ECO:0000256" key="5">
    <source>
        <dbReference type="ARBA" id="ARBA00029454"/>
    </source>
</evidence>
<feature type="domain" description="Carrier" evidence="7">
    <location>
        <begin position="4912"/>
        <end position="4988"/>
    </location>
</feature>
<evidence type="ECO:0000256" key="1">
    <source>
        <dbReference type="ARBA" id="ARBA00022450"/>
    </source>
</evidence>
<organism evidence="8 9">
    <name type="scientific">Aspergillus candidus</name>
    <dbReference type="NCBI Taxonomy" id="41067"/>
    <lineage>
        <taxon>Eukaryota</taxon>
        <taxon>Fungi</taxon>
        <taxon>Dikarya</taxon>
        <taxon>Ascomycota</taxon>
        <taxon>Pezizomycotina</taxon>
        <taxon>Eurotiomycetes</taxon>
        <taxon>Eurotiomycetidae</taxon>
        <taxon>Eurotiales</taxon>
        <taxon>Aspergillaceae</taxon>
        <taxon>Aspergillus</taxon>
        <taxon>Aspergillus subgen. Circumdati</taxon>
    </lineage>
</organism>
<proteinExistence type="inferred from homology"/>
<dbReference type="Pfam" id="PF00550">
    <property type="entry name" value="PP-binding"/>
    <property type="match status" value="5"/>
</dbReference>
<dbReference type="FunFam" id="3.30.559.30:FF:000003">
    <property type="entry name" value="Nonribosomal peptide synthase SidD"/>
    <property type="match status" value="2"/>
</dbReference>
<accession>A0A2I2F7C7</accession>
<dbReference type="GO" id="GO:0043041">
    <property type="term" value="P:amino acid activation for nonribosomal peptide biosynthetic process"/>
    <property type="evidence" value="ECO:0007669"/>
    <property type="project" value="TreeGrafter"/>
</dbReference>
<dbReference type="InterPro" id="IPR001242">
    <property type="entry name" value="Condensation_dom"/>
</dbReference>
<dbReference type="GO" id="GO:0016874">
    <property type="term" value="F:ligase activity"/>
    <property type="evidence" value="ECO:0007669"/>
    <property type="project" value="UniProtKB-KW"/>
</dbReference>
<dbReference type="CDD" id="cd19542">
    <property type="entry name" value="CT_NRPS-like"/>
    <property type="match status" value="1"/>
</dbReference>
<dbReference type="SUPFAM" id="SSF52777">
    <property type="entry name" value="CoA-dependent acyltransferases"/>
    <property type="match status" value="10"/>
</dbReference>
<dbReference type="GO" id="GO:0016740">
    <property type="term" value="F:transferase activity"/>
    <property type="evidence" value="ECO:0007669"/>
    <property type="project" value="UniProtKB-KW"/>
</dbReference>
<dbReference type="InterPro" id="IPR020845">
    <property type="entry name" value="AMP-binding_CS"/>
</dbReference>
<dbReference type="PANTHER" id="PTHR45527">
    <property type="entry name" value="NONRIBOSOMAL PEPTIDE SYNTHETASE"/>
    <property type="match status" value="1"/>
</dbReference>